<dbReference type="EMBL" id="CABWLC010000008">
    <property type="protein sequence ID" value="VXA84050.1"/>
    <property type="molecule type" value="Genomic_DNA"/>
</dbReference>
<sequence>MNMTALTNQVMSSIEIAELTGKRHDNVMADIRRMLAEIQSPEKSGDYQDGRGRTQPCLLLDKEETICLVSGYSAALRIRIIRRWQELEQQAHQPAMMIPQTLPEALRLAAELAEQNMELERKVALDAPAVAFAKQIASVEKGITLSAFAKTVGLGPTKLFSMLRDRKILMSCRGERWNLPMQEFVDRGYFATRESTFDSNGEKRISFTPLITGKGQQWLVERFIREGVLRGVAA</sequence>
<dbReference type="InterPro" id="IPR014054">
    <property type="entry name" value="Phage_regulatory_Rha"/>
</dbReference>
<protein>
    <submittedName>
        <fullName evidence="2">Contig_80, whole genome shotgun sequence</fullName>
    </submittedName>
</protein>
<reference evidence="2 3" key="1">
    <citation type="submission" date="2019-10" db="EMBL/GenBank/DDBJ databases">
        <authorList>
            <person name="Karimi E."/>
        </authorList>
    </citation>
    <scope>NUCLEOTIDE SEQUENCE [LARGE SCALE GENOMIC DNA]</scope>
    <source>
        <strain evidence="2">Aeromonas sp. 8C</strain>
    </source>
</reference>
<dbReference type="Proteomes" id="UP000439123">
    <property type="component" value="Unassembled WGS sequence"/>
</dbReference>
<dbReference type="RefSeq" id="WP_159158934.1">
    <property type="nucleotide sequence ID" value="NZ_LR732798.1"/>
</dbReference>
<gene>
    <name evidence="2" type="ORF">AERO8C_160203</name>
</gene>
<evidence type="ECO:0000259" key="1">
    <source>
        <dbReference type="Pfam" id="PF03374"/>
    </source>
</evidence>
<dbReference type="Pfam" id="PF09669">
    <property type="entry name" value="Phage_pRha"/>
    <property type="match status" value="1"/>
</dbReference>
<dbReference type="GO" id="GO:0003677">
    <property type="term" value="F:DNA binding"/>
    <property type="evidence" value="ECO:0007669"/>
    <property type="project" value="InterPro"/>
</dbReference>
<proteinExistence type="predicted"/>
<dbReference type="AlphaFoldDB" id="A0A653KXV4"/>
<accession>A0A653KXV4</accession>
<dbReference type="InterPro" id="IPR005039">
    <property type="entry name" value="Ant_C"/>
</dbReference>
<dbReference type="Pfam" id="PF03374">
    <property type="entry name" value="ANT"/>
    <property type="match status" value="1"/>
</dbReference>
<organism evidence="2 3">
    <name type="scientific">Aeromonas veronii</name>
    <dbReference type="NCBI Taxonomy" id="654"/>
    <lineage>
        <taxon>Bacteria</taxon>
        <taxon>Pseudomonadati</taxon>
        <taxon>Pseudomonadota</taxon>
        <taxon>Gammaproteobacteria</taxon>
        <taxon>Aeromonadales</taxon>
        <taxon>Aeromonadaceae</taxon>
        <taxon>Aeromonas</taxon>
    </lineage>
</organism>
<feature type="domain" description="Antirepressor protein C-terminal" evidence="1">
    <location>
        <begin position="120"/>
        <end position="223"/>
    </location>
</feature>
<evidence type="ECO:0000313" key="2">
    <source>
        <dbReference type="EMBL" id="VXA84050.1"/>
    </source>
</evidence>
<comment type="caution">
    <text evidence="2">The sequence shown here is derived from an EMBL/GenBank/DDBJ whole genome shotgun (WGS) entry which is preliminary data.</text>
</comment>
<evidence type="ECO:0000313" key="3">
    <source>
        <dbReference type="Proteomes" id="UP000439123"/>
    </source>
</evidence>
<name>A0A653KXV4_AERVE</name>